<dbReference type="Proteomes" id="UP001221898">
    <property type="component" value="Unassembled WGS sequence"/>
</dbReference>
<dbReference type="EMBL" id="JAINUG010000030">
    <property type="protein sequence ID" value="KAJ8409619.1"/>
    <property type="molecule type" value="Genomic_DNA"/>
</dbReference>
<evidence type="ECO:0000313" key="2">
    <source>
        <dbReference type="Proteomes" id="UP001221898"/>
    </source>
</evidence>
<proteinExistence type="predicted"/>
<evidence type="ECO:0000313" key="1">
    <source>
        <dbReference type="EMBL" id="KAJ8409619.1"/>
    </source>
</evidence>
<dbReference type="AlphaFoldDB" id="A0AAD7WVA7"/>
<keyword evidence="2" id="KW-1185">Reference proteome</keyword>
<organism evidence="1 2">
    <name type="scientific">Aldrovandia affinis</name>
    <dbReference type="NCBI Taxonomy" id="143900"/>
    <lineage>
        <taxon>Eukaryota</taxon>
        <taxon>Metazoa</taxon>
        <taxon>Chordata</taxon>
        <taxon>Craniata</taxon>
        <taxon>Vertebrata</taxon>
        <taxon>Euteleostomi</taxon>
        <taxon>Actinopterygii</taxon>
        <taxon>Neopterygii</taxon>
        <taxon>Teleostei</taxon>
        <taxon>Notacanthiformes</taxon>
        <taxon>Halosauridae</taxon>
        <taxon>Aldrovandia</taxon>
    </lineage>
</organism>
<name>A0AAD7WVA7_9TELE</name>
<sequence>MEFGRIAFLARQRLRVSGMSPSRRGLAERMLVPAAPCGGTEPRCPQSALCPASHRHKFNPGFGAQRMSTGLETNQAEWKISGPLCEIYHGAIRTGADGLPRRRRSRTSGH</sequence>
<gene>
    <name evidence="1" type="ORF">AAFF_G00230200</name>
</gene>
<protein>
    <submittedName>
        <fullName evidence="1">Uncharacterized protein</fullName>
    </submittedName>
</protein>
<reference evidence="1" key="1">
    <citation type="journal article" date="2023" name="Science">
        <title>Genome structures resolve the early diversification of teleost fishes.</title>
        <authorList>
            <person name="Parey E."/>
            <person name="Louis A."/>
            <person name="Montfort J."/>
            <person name="Bouchez O."/>
            <person name="Roques C."/>
            <person name="Iampietro C."/>
            <person name="Lluch J."/>
            <person name="Castinel A."/>
            <person name="Donnadieu C."/>
            <person name="Desvignes T."/>
            <person name="Floi Bucao C."/>
            <person name="Jouanno E."/>
            <person name="Wen M."/>
            <person name="Mejri S."/>
            <person name="Dirks R."/>
            <person name="Jansen H."/>
            <person name="Henkel C."/>
            <person name="Chen W.J."/>
            <person name="Zahm M."/>
            <person name="Cabau C."/>
            <person name="Klopp C."/>
            <person name="Thompson A.W."/>
            <person name="Robinson-Rechavi M."/>
            <person name="Braasch I."/>
            <person name="Lecointre G."/>
            <person name="Bobe J."/>
            <person name="Postlethwait J.H."/>
            <person name="Berthelot C."/>
            <person name="Roest Crollius H."/>
            <person name="Guiguen Y."/>
        </authorList>
    </citation>
    <scope>NUCLEOTIDE SEQUENCE</scope>
    <source>
        <strain evidence="1">NC1722</strain>
    </source>
</reference>
<comment type="caution">
    <text evidence="1">The sequence shown here is derived from an EMBL/GenBank/DDBJ whole genome shotgun (WGS) entry which is preliminary data.</text>
</comment>
<accession>A0AAD7WVA7</accession>